<dbReference type="Pfam" id="PF00400">
    <property type="entry name" value="WD40"/>
    <property type="match status" value="1"/>
</dbReference>
<evidence type="ECO:0000256" key="2">
    <source>
        <dbReference type="ARBA" id="ARBA00022737"/>
    </source>
</evidence>
<dbReference type="AlphaFoldDB" id="A0A2R6PVL1"/>
<name>A0A2R6PVL1_9APHY</name>
<dbReference type="Proteomes" id="UP000186601">
    <property type="component" value="Unassembled WGS sequence"/>
</dbReference>
<feature type="region of interest" description="Disordered" evidence="4">
    <location>
        <begin position="34"/>
        <end position="65"/>
    </location>
</feature>
<reference evidence="5 6" key="1">
    <citation type="submission" date="2018-02" db="EMBL/GenBank/DDBJ databases">
        <title>Genome sequence of the basidiomycete white-rot fungus Phlebia centrifuga.</title>
        <authorList>
            <person name="Granchi Z."/>
            <person name="Peng M."/>
            <person name="de Vries R.P."/>
            <person name="Hilden K."/>
            <person name="Makela M.R."/>
            <person name="Grigoriev I."/>
            <person name="Riley R."/>
        </authorList>
    </citation>
    <scope>NUCLEOTIDE SEQUENCE [LARGE SCALE GENOMIC DNA]</scope>
    <source>
        <strain evidence="5 6">FBCC195</strain>
    </source>
</reference>
<dbReference type="SMART" id="SM00320">
    <property type="entry name" value="WD40"/>
    <property type="match status" value="4"/>
</dbReference>
<dbReference type="STRING" id="98765.A0A2R6PVL1"/>
<dbReference type="InterPro" id="IPR036322">
    <property type="entry name" value="WD40_repeat_dom_sf"/>
</dbReference>
<dbReference type="PANTHER" id="PTHR19848">
    <property type="entry name" value="WD40 REPEAT PROTEIN"/>
    <property type="match status" value="1"/>
</dbReference>
<dbReference type="InterPro" id="IPR015943">
    <property type="entry name" value="WD40/YVTN_repeat-like_dom_sf"/>
</dbReference>
<sequence length="383" mass="43162">MSPDGKSVLSVCKFGTIRLWESSTDRWRTVWKFDNDHSDENDSNEDDSNEDDSNENDSRNHGERATIAFSPDGCRFACVFDDELRVQDVETGEGKMRSVGDTGRASVVGTVRFSPDGRNIAVEVWEETWPGYQRQVINTETLEDVLRVTSSHIAFSPDSTHLASSDTQDHIVVRQMNGNIVQSFIPFDNFTNAIEFLPSTTGIYLATASRDTITVWDMSCLTGTPTPVLRFSCFGGSVASMACSRDGKRLVAGYADDLVRVWDVSINDNPAEHSTMPICFSTTPEHALPFSRFLMEYDPIGEHQDRNGMILEQRATVRVCIYQPDLEGWVVSPSRCRLLFWVPPEFRERLLMPGQQLVLGVEHLELDLSQFVHGPDWVECYQP</sequence>
<dbReference type="InterPro" id="IPR019775">
    <property type="entry name" value="WD40_repeat_CS"/>
</dbReference>
<evidence type="ECO:0000256" key="3">
    <source>
        <dbReference type="PROSITE-ProRule" id="PRU00221"/>
    </source>
</evidence>
<protein>
    <submittedName>
        <fullName evidence="5">Uncharacterized protein</fullName>
    </submittedName>
</protein>
<evidence type="ECO:0000313" key="5">
    <source>
        <dbReference type="EMBL" id="PSR97288.1"/>
    </source>
</evidence>
<dbReference type="OrthoDB" id="2796803at2759"/>
<dbReference type="InterPro" id="IPR001680">
    <property type="entry name" value="WD40_rpt"/>
</dbReference>
<dbReference type="PROSITE" id="PS50082">
    <property type="entry name" value="WD_REPEATS_2"/>
    <property type="match status" value="1"/>
</dbReference>
<feature type="compositionally biased region" description="Acidic residues" evidence="4">
    <location>
        <begin position="41"/>
        <end position="55"/>
    </location>
</feature>
<keyword evidence="1 3" id="KW-0853">WD repeat</keyword>
<dbReference type="Gene3D" id="2.130.10.10">
    <property type="entry name" value="YVTN repeat-like/Quinoprotein amine dehydrogenase"/>
    <property type="match status" value="2"/>
</dbReference>
<evidence type="ECO:0000256" key="4">
    <source>
        <dbReference type="SAM" id="MobiDB-lite"/>
    </source>
</evidence>
<evidence type="ECO:0000256" key="1">
    <source>
        <dbReference type="ARBA" id="ARBA00022574"/>
    </source>
</evidence>
<dbReference type="EMBL" id="MLYV02000441">
    <property type="protein sequence ID" value="PSR97288.1"/>
    <property type="molecule type" value="Genomic_DNA"/>
</dbReference>
<dbReference type="SUPFAM" id="SSF50978">
    <property type="entry name" value="WD40 repeat-like"/>
    <property type="match status" value="1"/>
</dbReference>
<evidence type="ECO:0000313" key="6">
    <source>
        <dbReference type="Proteomes" id="UP000186601"/>
    </source>
</evidence>
<dbReference type="PANTHER" id="PTHR19848:SF8">
    <property type="entry name" value="F-BOX AND WD REPEAT DOMAIN CONTAINING 7"/>
    <property type="match status" value="1"/>
</dbReference>
<dbReference type="PROSITE" id="PS00678">
    <property type="entry name" value="WD_REPEATS_1"/>
    <property type="match status" value="1"/>
</dbReference>
<keyword evidence="2" id="KW-0677">Repeat</keyword>
<proteinExistence type="predicted"/>
<organism evidence="5 6">
    <name type="scientific">Hermanssonia centrifuga</name>
    <dbReference type="NCBI Taxonomy" id="98765"/>
    <lineage>
        <taxon>Eukaryota</taxon>
        <taxon>Fungi</taxon>
        <taxon>Dikarya</taxon>
        <taxon>Basidiomycota</taxon>
        <taxon>Agaricomycotina</taxon>
        <taxon>Agaricomycetes</taxon>
        <taxon>Polyporales</taxon>
        <taxon>Meruliaceae</taxon>
        <taxon>Hermanssonia</taxon>
    </lineage>
</organism>
<keyword evidence="6" id="KW-1185">Reference proteome</keyword>
<accession>A0A2R6PVL1</accession>
<feature type="repeat" description="WD" evidence="3">
    <location>
        <begin position="231"/>
        <end position="265"/>
    </location>
</feature>
<gene>
    <name evidence="5" type="ORF">PHLCEN_2v4351</name>
</gene>
<comment type="caution">
    <text evidence="5">The sequence shown here is derived from an EMBL/GenBank/DDBJ whole genome shotgun (WGS) entry which is preliminary data.</text>
</comment>